<protein>
    <recommendedName>
        <fullName evidence="4">ADF-H domain-containing protein</fullName>
    </recommendedName>
</protein>
<dbReference type="Gene3D" id="3.40.20.10">
    <property type="entry name" value="Severin"/>
    <property type="match status" value="2"/>
</dbReference>
<reference evidence="5 6" key="1">
    <citation type="submission" date="2020-01" db="EMBL/GenBank/DDBJ databases">
        <title>Herbidospora sp. NEAU-GS84 nov., a novel actinomycete isolated from soil.</title>
        <authorList>
            <person name="Han L."/>
        </authorList>
    </citation>
    <scope>NUCLEOTIDE SEQUENCE [LARGE SCALE GENOMIC DNA]</scope>
    <source>
        <strain evidence="5 6">NEAU-GS84</strain>
    </source>
</reference>
<dbReference type="GO" id="GO:0015629">
    <property type="term" value="C:actin cytoskeleton"/>
    <property type="evidence" value="ECO:0007669"/>
    <property type="project" value="InterPro"/>
</dbReference>
<dbReference type="PROSITE" id="PS51263">
    <property type="entry name" value="ADF_H"/>
    <property type="match status" value="2"/>
</dbReference>
<feature type="region of interest" description="Disordered" evidence="3">
    <location>
        <begin position="323"/>
        <end position="363"/>
    </location>
</feature>
<dbReference type="GO" id="GO:0003779">
    <property type="term" value="F:actin binding"/>
    <property type="evidence" value="ECO:0007669"/>
    <property type="project" value="UniProtKB-KW"/>
</dbReference>
<dbReference type="SUPFAM" id="SSF55753">
    <property type="entry name" value="Actin depolymerizing proteins"/>
    <property type="match status" value="2"/>
</dbReference>
<sequence length="363" mass="40419">MSGNLDLNSDVMTAYSNVVEYLESSYVIYRIDEAESVIIPEIDGLADDEDSEDDEPDPRTFDDFLAALPADECRWGLCAMDLGSYGSLCSFEPVLFTWLPEAAPAAQRRLYEESTAILTRAFDRVLVLHTATDHTALSNGAVLDRLVAAGPPRELPVPDREVSVGRLAPKTEQLLMQIRDEAESETATYGHAIFKINRFFLLDVAQTGDPAAPYDEFLAGLPADDCRWGLYTLDIRDLGSDSHPTLTFFFTWIPGAAPEKTRGLYYSGSDGTAMGAYEAGFTPTGIMSEKVGGAAEYYLGDVSDHSAVTRDALWEKARRMFRPTESEQEWDKWEEKKLTQEERDAEQDDRIRQGEVQDGGIYN</sequence>
<dbReference type="PANTHER" id="PTHR11913">
    <property type="entry name" value="COFILIN-RELATED"/>
    <property type="match status" value="1"/>
</dbReference>
<gene>
    <name evidence="5" type="ORF">GT755_29975</name>
</gene>
<organism evidence="5 6">
    <name type="scientific">Herbidospora solisilvae</name>
    <dbReference type="NCBI Taxonomy" id="2696284"/>
    <lineage>
        <taxon>Bacteria</taxon>
        <taxon>Bacillati</taxon>
        <taxon>Actinomycetota</taxon>
        <taxon>Actinomycetes</taxon>
        <taxon>Streptosporangiales</taxon>
        <taxon>Streptosporangiaceae</taxon>
        <taxon>Herbidospora</taxon>
    </lineage>
</organism>
<evidence type="ECO:0000313" key="6">
    <source>
        <dbReference type="Proteomes" id="UP000479526"/>
    </source>
</evidence>
<comment type="similarity">
    <text evidence="1">Belongs to the actin-binding proteins ADF family.</text>
</comment>
<comment type="caution">
    <text evidence="5">The sequence shown here is derived from an EMBL/GenBank/DDBJ whole genome shotgun (WGS) entry which is preliminary data.</text>
</comment>
<dbReference type="EMBL" id="WXEW01000009">
    <property type="protein sequence ID" value="NAS25896.1"/>
    <property type="molecule type" value="Genomic_DNA"/>
</dbReference>
<keyword evidence="2" id="KW-0009">Actin-binding</keyword>
<dbReference type="InterPro" id="IPR029006">
    <property type="entry name" value="ADF-H/Gelsolin-like_dom_sf"/>
</dbReference>
<evidence type="ECO:0000256" key="1">
    <source>
        <dbReference type="ARBA" id="ARBA00006844"/>
    </source>
</evidence>
<dbReference type="GO" id="GO:0030042">
    <property type="term" value="P:actin filament depolymerization"/>
    <property type="evidence" value="ECO:0007669"/>
    <property type="project" value="InterPro"/>
</dbReference>
<dbReference type="AlphaFoldDB" id="A0A7C9NRX2"/>
<evidence type="ECO:0000259" key="4">
    <source>
        <dbReference type="PROSITE" id="PS51263"/>
    </source>
</evidence>
<evidence type="ECO:0000256" key="3">
    <source>
        <dbReference type="SAM" id="MobiDB-lite"/>
    </source>
</evidence>
<proteinExistence type="inferred from homology"/>
<dbReference type="Pfam" id="PF00241">
    <property type="entry name" value="Cofilin_ADF"/>
    <property type="match status" value="2"/>
</dbReference>
<feature type="domain" description="ADF-H" evidence="4">
    <location>
        <begin position="161"/>
        <end position="303"/>
    </location>
</feature>
<name>A0A7C9NRX2_9ACTN</name>
<dbReference type="Proteomes" id="UP000479526">
    <property type="component" value="Unassembled WGS sequence"/>
</dbReference>
<feature type="compositionally biased region" description="Basic and acidic residues" evidence="3">
    <location>
        <begin position="323"/>
        <end position="355"/>
    </location>
</feature>
<dbReference type="InterPro" id="IPR017904">
    <property type="entry name" value="ADF/Cofilin"/>
</dbReference>
<feature type="domain" description="ADF-H" evidence="4">
    <location>
        <begin position="2"/>
        <end position="147"/>
    </location>
</feature>
<dbReference type="RefSeq" id="WP_161482921.1">
    <property type="nucleotide sequence ID" value="NZ_WXEW01000009.1"/>
</dbReference>
<accession>A0A7C9NRX2</accession>
<keyword evidence="6" id="KW-1185">Reference proteome</keyword>
<dbReference type="SMART" id="SM00102">
    <property type="entry name" value="ADF"/>
    <property type="match status" value="2"/>
</dbReference>
<evidence type="ECO:0000313" key="5">
    <source>
        <dbReference type="EMBL" id="NAS25896.1"/>
    </source>
</evidence>
<evidence type="ECO:0000256" key="2">
    <source>
        <dbReference type="ARBA" id="ARBA00023203"/>
    </source>
</evidence>
<dbReference type="InterPro" id="IPR002108">
    <property type="entry name" value="ADF-H"/>
</dbReference>